<dbReference type="InterPro" id="IPR036249">
    <property type="entry name" value="Thioredoxin-like_sf"/>
</dbReference>
<sequence>MAGIDLSSLIKPAEAQEPVANVTDLVMIGAESNIRQIIDLSGHVPVLIEFHSTGANSLAQKLEASVRRQNGKIILVRIDGQLNPDLAAAFKVEQVPVVLALLKGQPVPLFEGDIESAEVERFVAKLLDAAASNGLKGFVTIGQGAPVNPVMEKAYEAIAAGNLDAAKKIYSEALAENPRDIEFNAGLAQVNLMIRTIDLPGSLLEDRTSPVNVRADLLATLGQFEACFALLLAEFEVSKSDQIKAQLLELFEVAGTSTPEVVTARKSLTNLLY</sequence>
<name>A0A6J7K3N3_9ZZZZ</name>
<dbReference type="Pfam" id="PF14561">
    <property type="entry name" value="TPR_20"/>
    <property type="match status" value="1"/>
</dbReference>
<protein>
    <submittedName>
        <fullName evidence="1">Unannotated protein</fullName>
    </submittedName>
</protein>
<reference evidence="1" key="1">
    <citation type="submission" date="2020-05" db="EMBL/GenBank/DDBJ databases">
        <authorList>
            <person name="Chiriac C."/>
            <person name="Salcher M."/>
            <person name="Ghai R."/>
            <person name="Kavagutti S V."/>
        </authorList>
    </citation>
    <scope>NUCLEOTIDE SEQUENCE</scope>
</reference>
<gene>
    <name evidence="1" type="ORF">UFOPK3837_00346</name>
</gene>
<dbReference type="AlphaFoldDB" id="A0A6J7K3N3"/>
<dbReference type="Gene3D" id="1.25.40.10">
    <property type="entry name" value="Tetratricopeptide repeat domain"/>
    <property type="match status" value="1"/>
</dbReference>
<dbReference type="EMBL" id="CAFBNO010000007">
    <property type="protein sequence ID" value="CAB4949733.1"/>
    <property type="molecule type" value="Genomic_DNA"/>
</dbReference>
<proteinExistence type="predicted"/>
<organism evidence="1">
    <name type="scientific">freshwater metagenome</name>
    <dbReference type="NCBI Taxonomy" id="449393"/>
    <lineage>
        <taxon>unclassified sequences</taxon>
        <taxon>metagenomes</taxon>
        <taxon>ecological metagenomes</taxon>
    </lineage>
</organism>
<dbReference type="Gene3D" id="3.40.30.10">
    <property type="entry name" value="Glutaredoxin"/>
    <property type="match status" value="1"/>
</dbReference>
<evidence type="ECO:0000313" key="1">
    <source>
        <dbReference type="EMBL" id="CAB4949733.1"/>
    </source>
</evidence>
<accession>A0A6J7K3N3</accession>
<dbReference type="InterPro" id="IPR011990">
    <property type="entry name" value="TPR-like_helical_dom_sf"/>
</dbReference>
<dbReference type="SUPFAM" id="SSF52833">
    <property type="entry name" value="Thioredoxin-like"/>
    <property type="match status" value="1"/>
</dbReference>